<protein>
    <submittedName>
        <fullName evidence="3">SDR family oxidoreductase</fullName>
    </submittedName>
</protein>
<proteinExistence type="predicted"/>
<keyword evidence="2" id="KW-0560">Oxidoreductase</keyword>
<dbReference type="InterPro" id="IPR002347">
    <property type="entry name" value="SDR_fam"/>
</dbReference>
<evidence type="ECO:0000313" key="4">
    <source>
        <dbReference type="Proteomes" id="UP001451606"/>
    </source>
</evidence>
<dbReference type="EMBL" id="CP133772">
    <property type="protein sequence ID" value="WYY00166.1"/>
    <property type="molecule type" value="Genomic_DNA"/>
</dbReference>
<accession>A0AAX4NF87</accession>
<sequence>MMFRDNLLKDRTIIITGGSTGLGHAMAEKFGLLGAKLAIVSRNEENLKAAEKKLRKIGIECEHSVCNIRDFEQISRSINEVVSSFGSFNVLINNAAGNFVSPSENLTAKGIDAIVDTVLKGTIYFSTQAGKYWIENHIKASILSIAATYSWTGSGYVMPSAAAKAGVLAMTRSLAAEWGPKGIKSVAIAPGPFPTKGAWDRLVVDSRYEDMLKKRNPLGRFGNLDEISDLAAYLISPGADYINGEVVTIDGGEWLNAGGEFNILGNLSPEEMAVFNRRVK</sequence>
<dbReference type="RefSeq" id="WP_393972115.1">
    <property type="nucleotide sequence ID" value="NZ_CP133772.1"/>
</dbReference>
<dbReference type="SUPFAM" id="SSF51735">
    <property type="entry name" value="NAD(P)-binding Rossmann-fold domains"/>
    <property type="match status" value="1"/>
</dbReference>
<dbReference type="AlphaFoldDB" id="A0AAX4NF87"/>
<dbReference type="GeneID" id="95967453"/>
<dbReference type="PANTHER" id="PTHR43296">
    <property type="entry name" value="PEROXISOMAL 2,4-DIENOYL-COA REDUCTASE"/>
    <property type="match status" value="1"/>
</dbReference>
<keyword evidence="1" id="KW-0521">NADP</keyword>
<dbReference type="Pfam" id="PF13561">
    <property type="entry name" value="adh_short_C2"/>
    <property type="match status" value="1"/>
</dbReference>
<evidence type="ECO:0000313" key="3">
    <source>
        <dbReference type="EMBL" id="WYY00166.1"/>
    </source>
</evidence>
<dbReference type="Proteomes" id="UP001451606">
    <property type="component" value="Chromosome"/>
</dbReference>
<dbReference type="PRINTS" id="PR00081">
    <property type="entry name" value="GDHRDH"/>
</dbReference>
<dbReference type="Gene3D" id="3.40.50.720">
    <property type="entry name" value="NAD(P)-binding Rossmann-like Domain"/>
    <property type="match status" value="1"/>
</dbReference>
<dbReference type="PANTHER" id="PTHR43296:SF2">
    <property type="entry name" value="PEROXISOMAL 2,4-DIENOYL-COA REDUCTASE [(3E)-ENOYL-COA-PRODUCING]"/>
    <property type="match status" value="1"/>
</dbReference>
<reference evidence="3 4" key="1">
    <citation type="submission" date="2023-09" db="EMBL/GenBank/DDBJ databases">
        <authorList>
            <person name="Golyshina O.V."/>
            <person name="Lunev E.A."/>
            <person name="Bargiela R."/>
            <person name="Gaines M.C."/>
            <person name="Daum B."/>
            <person name="Bale N.J."/>
            <person name="Koenen M."/>
            <person name="Sinninghe Damst J.S."/>
            <person name="Yakimov M."/>
            <person name="Golyshin P.N."/>
        </authorList>
    </citation>
    <scope>NUCLEOTIDE SEQUENCE [LARGE SCALE GENOMIC DNA]</scope>
    <source>
        <strain evidence="3 4">M1</strain>
    </source>
</reference>
<dbReference type="GO" id="GO:0008670">
    <property type="term" value="F:2,4-dienoyl-CoA reductase (NADPH) activity"/>
    <property type="evidence" value="ECO:0007669"/>
    <property type="project" value="InterPro"/>
</dbReference>
<gene>
    <name evidence="3" type="ORF">OXIME_000723</name>
</gene>
<name>A0AAX4NF87_9ARCH</name>
<dbReference type="InterPro" id="IPR036291">
    <property type="entry name" value="NAD(P)-bd_dom_sf"/>
</dbReference>
<dbReference type="InterPro" id="IPR045017">
    <property type="entry name" value="DECR2-like"/>
</dbReference>
<dbReference type="CDD" id="cd05369">
    <property type="entry name" value="TER_DECR_SDR_a"/>
    <property type="match status" value="1"/>
</dbReference>
<evidence type="ECO:0000256" key="2">
    <source>
        <dbReference type="ARBA" id="ARBA00023002"/>
    </source>
</evidence>
<evidence type="ECO:0000256" key="1">
    <source>
        <dbReference type="ARBA" id="ARBA00022857"/>
    </source>
</evidence>
<dbReference type="GO" id="GO:0009062">
    <property type="term" value="P:fatty acid catabolic process"/>
    <property type="evidence" value="ECO:0007669"/>
    <property type="project" value="InterPro"/>
</dbReference>
<dbReference type="KEGG" id="omr:OXIME_000723"/>
<keyword evidence="4" id="KW-1185">Reference proteome</keyword>
<organism evidence="3 4">
    <name type="scientific">Oxyplasma meridianum</name>
    <dbReference type="NCBI Taxonomy" id="3073602"/>
    <lineage>
        <taxon>Archaea</taxon>
        <taxon>Methanobacteriati</taxon>
        <taxon>Thermoplasmatota</taxon>
        <taxon>Thermoplasmata</taxon>
        <taxon>Thermoplasmatales</taxon>
        <taxon>Thermoplasmataceae</taxon>
        <taxon>Oxyplasma</taxon>
    </lineage>
</organism>